<dbReference type="Pfam" id="PF04940">
    <property type="entry name" value="BLUF"/>
    <property type="match status" value="1"/>
</dbReference>
<name>A0A1E5CX65_9VIBR</name>
<dbReference type="GO" id="GO:0071949">
    <property type="term" value="F:FAD binding"/>
    <property type="evidence" value="ECO:0007669"/>
    <property type="project" value="InterPro"/>
</dbReference>
<dbReference type="Gene3D" id="3.30.70.100">
    <property type="match status" value="1"/>
</dbReference>
<dbReference type="AlphaFoldDB" id="A0A1E5CX65"/>
<comment type="caution">
    <text evidence="2">The sequence shown here is derived from an EMBL/GenBank/DDBJ whole genome shotgun (WGS) entry which is preliminary data.</text>
</comment>
<keyword evidence="3" id="KW-1185">Reference proteome</keyword>
<evidence type="ECO:0000313" key="2">
    <source>
        <dbReference type="EMBL" id="OEE75161.1"/>
    </source>
</evidence>
<dbReference type="GO" id="GO:0009882">
    <property type="term" value="F:blue light photoreceptor activity"/>
    <property type="evidence" value="ECO:0007669"/>
    <property type="project" value="InterPro"/>
</dbReference>
<dbReference type="PROSITE" id="PS50925">
    <property type="entry name" value="BLUF"/>
    <property type="match status" value="1"/>
</dbReference>
<organism evidence="2 3">
    <name type="scientific">Vibrio genomosp. F6 str. FF-238</name>
    <dbReference type="NCBI Taxonomy" id="1191298"/>
    <lineage>
        <taxon>Bacteria</taxon>
        <taxon>Pseudomonadati</taxon>
        <taxon>Pseudomonadota</taxon>
        <taxon>Gammaproteobacteria</taxon>
        <taxon>Vibrionales</taxon>
        <taxon>Vibrionaceae</taxon>
        <taxon>Vibrio</taxon>
    </lineage>
</organism>
<sequence length="139" mass="15938">MFLTRLIYVSTLSKDCDLNALTDILTTSREHNKEANITGLLSHNQKYFLQCLEGSREAINDTYSHIVNDKRHSKVTILYFKEVHCREFGDWSMGDIPQSHLTALLNLQFSGSDQFSPYDMSGESAYLMLLELKQNLPSE</sequence>
<dbReference type="InterPro" id="IPR007024">
    <property type="entry name" value="BLUF_domain"/>
</dbReference>
<reference evidence="2 3" key="1">
    <citation type="journal article" date="2012" name="Science">
        <title>Ecological populations of bacteria act as socially cohesive units of antibiotic production and resistance.</title>
        <authorList>
            <person name="Cordero O.X."/>
            <person name="Wildschutte H."/>
            <person name="Kirkup B."/>
            <person name="Proehl S."/>
            <person name="Ngo L."/>
            <person name="Hussain F."/>
            <person name="Le Roux F."/>
            <person name="Mincer T."/>
            <person name="Polz M.F."/>
        </authorList>
    </citation>
    <scope>NUCLEOTIDE SEQUENCE [LARGE SCALE GENOMIC DNA]</scope>
    <source>
        <strain evidence="2 3">FF-238</strain>
    </source>
</reference>
<dbReference type="SUPFAM" id="SSF54975">
    <property type="entry name" value="Acylphosphatase/BLUF domain-like"/>
    <property type="match status" value="1"/>
</dbReference>
<proteinExistence type="predicted"/>
<dbReference type="Proteomes" id="UP000094165">
    <property type="component" value="Unassembled WGS sequence"/>
</dbReference>
<dbReference type="SMART" id="SM01034">
    <property type="entry name" value="BLUF"/>
    <property type="match status" value="1"/>
</dbReference>
<dbReference type="InterPro" id="IPR036046">
    <property type="entry name" value="Acylphosphatase-like_dom_sf"/>
</dbReference>
<protein>
    <submittedName>
        <fullName evidence="2">Blue light sensor protein</fullName>
    </submittedName>
</protein>
<dbReference type="RefSeq" id="WP_017052207.1">
    <property type="nucleotide sequence ID" value="NZ_AJYW02000165.1"/>
</dbReference>
<evidence type="ECO:0000313" key="3">
    <source>
        <dbReference type="Proteomes" id="UP000094165"/>
    </source>
</evidence>
<accession>A0A1E5CX65</accession>
<gene>
    <name evidence="2" type="ORF">A130_17330</name>
</gene>
<dbReference type="EMBL" id="AJYW02000165">
    <property type="protein sequence ID" value="OEE75161.1"/>
    <property type="molecule type" value="Genomic_DNA"/>
</dbReference>
<evidence type="ECO:0000259" key="1">
    <source>
        <dbReference type="PROSITE" id="PS50925"/>
    </source>
</evidence>
<feature type="domain" description="BLUF" evidence="1">
    <location>
        <begin position="3"/>
        <end position="94"/>
    </location>
</feature>